<name>A0ABR3QF94_9TREE</name>
<accession>A0ABR3QF94</accession>
<gene>
    <name evidence="3" type="ORF">Q8F55_000807</name>
</gene>
<keyword evidence="2" id="KW-0732">Signal</keyword>
<evidence type="ECO:0000256" key="2">
    <source>
        <dbReference type="SAM" id="SignalP"/>
    </source>
</evidence>
<evidence type="ECO:0000256" key="1">
    <source>
        <dbReference type="SAM" id="MobiDB-lite"/>
    </source>
</evidence>
<proteinExistence type="predicted"/>
<dbReference type="EMBL" id="JBBXJM010000001">
    <property type="protein sequence ID" value="KAL1413058.1"/>
    <property type="molecule type" value="Genomic_DNA"/>
</dbReference>
<evidence type="ECO:0000313" key="3">
    <source>
        <dbReference type="EMBL" id="KAL1413058.1"/>
    </source>
</evidence>
<feature type="compositionally biased region" description="Polar residues" evidence="1">
    <location>
        <begin position="109"/>
        <end position="119"/>
    </location>
</feature>
<dbReference type="RefSeq" id="XP_069213002.1">
    <property type="nucleotide sequence ID" value="XM_069349458.1"/>
</dbReference>
<comment type="caution">
    <text evidence="3">The sequence shown here is derived from an EMBL/GenBank/DDBJ whole genome shotgun (WGS) entry which is preliminary data.</text>
</comment>
<reference evidence="3 4" key="1">
    <citation type="submission" date="2023-08" db="EMBL/GenBank/DDBJ databases">
        <title>Annotated Genome Sequence of Vanrija albida AlHP1.</title>
        <authorList>
            <person name="Herzog R."/>
        </authorList>
    </citation>
    <scope>NUCLEOTIDE SEQUENCE [LARGE SCALE GENOMIC DNA]</scope>
    <source>
        <strain evidence="3 4">AlHP1</strain>
    </source>
</reference>
<feature type="chain" id="PRO_5046894400" evidence="2">
    <location>
        <begin position="19"/>
        <end position="232"/>
    </location>
</feature>
<dbReference type="PANTHER" id="PTHR37487:SF2">
    <property type="entry name" value="EXPRESSED PROTEIN"/>
    <property type="match status" value="1"/>
</dbReference>
<dbReference type="GeneID" id="95981850"/>
<feature type="signal peptide" evidence="2">
    <location>
        <begin position="1"/>
        <end position="18"/>
    </location>
</feature>
<keyword evidence="4" id="KW-1185">Reference proteome</keyword>
<sequence>MLNKALIISLVVALGALAQDALTVDTPPSVVQCQPTRLTWRNGKAPYFVRLIPAGQIGATLETLLQDTSDTSYTWIVDQPAGTSLNVAVKDSTGAEQYSSIINVQAGSTTDCKNNSTQPSSGGGGGASASESGAGGGASASSASGSGTGGGAGASASSASATGGGGGAGASASSASGGAGASASSASGAVSASASSASASASAGAGSGAVVGAAAPGLAAAAIAVAAGALLL</sequence>
<organism evidence="3 4">
    <name type="scientific">Vanrija albida</name>
    <dbReference type="NCBI Taxonomy" id="181172"/>
    <lineage>
        <taxon>Eukaryota</taxon>
        <taxon>Fungi</taxon>
        <taxon>Dikarya</taxon>
        <taxon>Basidiomycota</taxon>
        <taxon>Agaricomycotina</taxon>
        <taxon>Tremellomycetes</taxon>
        <taxon>Trichosporonales</taxon>
        <taxon>Trichosporonaceae</taxon>
        <taxon>Vanrija</taxon>
    </lineage>
</organism>
<feature type="region of interest" description="Disordered" evidence="1">
    <location>
        <begin position="109"/>
        <end position="174"/>
    </location>
</feature>
<dbReference type="Proteomes" id="UP001565368">
    <property type="component" value="Unassembled WGS sequence"/>
</dbReference>
<dbReference type="PANTHER" id="PTHR37487">
    <property type="entry name" value="CHROMOSOME 1, WHOLE GENOME SHOTGUN SEQUENCE"/>
    <property type="match status" value="1"/>
</dbReference>
<evidence type="ECO:0000313" key="4">
    <source>
        <dbReference type="Proteomes" id="UP001565368"/>
    </source>
</evidence>
<feature type="compositionally biased region" description="Gly residues" evidence="1">
    <location>
        <begin position="121"/>
        <end position="138"/>
    </location>
</feature>
<protein>
    <submittedName>
        <fullName evidence="3">Uncharacterized protein</fullName>
    </submittedName>
</protein>